<protein>
    <submittedName>
        <fullName evidence="1">Uncharacterized protein</fullName>
    </submittedName>
</protein>
<reference evidence="1 2" key="1">
    <citation type="submission" date="2024-02" db="EMBL/GenBank/DDBJ databases">
        <title>Bacterial strain from lacustrine sediment.</title>
        <authorList>
            <person name="Petit C."/>
            <person name="Fadhlaoui K."/>
        </authorList>
    </citation>
    <scope>NUCLEOTIDE SEQUENCE [LARGE SCALE GENOMIC DNA]</scope>
    <source>
        <strain evidence="1 2">IPX-CK</strain>
    </source>
</reference>
<gene>
    <name evidence="1" type="ORF">V6984_08780</name>
</gene>
<accession>A0ABZ3F1N4</accession>
<sequence>MATTFFDVIESFESSFMDKKEIPESLEKMWLIKAIGNYGVEISPLIFDSVLEEFGFDLDQYTIDVLATTIKVYYLEREYSRVNKIASIVGKDLSINGNSNLSKYTEDELKKTKADLLEMFDNLKPTAYN</sequence>
<evidence type="ECO:0000313" key="2">
    <source>
        <dbReference type="Proteomes" id="UP001451571"/>
    </source>
</evidence>
<proteinExistence type="predicted"/>
<evidence type="ECO:0000313" key="1">
    <source>
        <dbReference type="EMBL" id="XAH75832.1"/>
    </source>
</evidence>
<keyword evidence="2" id="KW-1185">Reference proteome</keyword>
<dbReference type="Proteomes" id="UP001451571">
    <property type="component" value="Chromosome"/>
</dbReference>
<name>A0ABZ3F1N4_9FIRM</name>
<dbReference type="EMBL" id="CP146256">
    <property type="protein sequence ID" value="XAH75832.1"/>
    <property type="molecule type" value="Genomic_DNA"/>
</dbReference>
<organism evidence="1 2">
    <name type="scientific">Kineothrix sedimenti</name>
    <dbReference type="NCBI Taxonomy" id="3123317"/>
    <lineage>
        <taxon>Bacteria</taxon>
        <taxon>Bacillati</taxon>
        <taxon>Bacillota</taxon>
        <taxon>Clostridia</taxon>
        <taxon>Lachnospirales</taxon>
        <taxon>Lachnospiraceae</taxon>
        <taxon>Kineothrix</taxon>
    </lineage>
</organism>
<dbReference type="RefSeq" id="WP_342759408.1">
    <property type="nucleotide sequence ID" value="NZ_CP146256.1"/>
</dbReference>